<keyword evidence="3" id="KW-1185">Reference proteome</keyword>
<proteinExistence type="predicted"/>
<sequence length="96" mass="10593">MVCSRKPTSSTASLGPTLPPSFSPAGRPYVHGDPSFDANIDPSFDATIDLSLSSPHALSHLLGERQLYDKISQKYTPHRVSRKSYRFVFEQGVRVS</sequence>
<reference evidence="2 3" key="1">
    <citation type="submission" date="2020-08" db="EMBL/GenBank/DDBJ databases">
        <title>Plant Genome Project.</title>
        <authorList>
            <person name="Zhang R.-G."/>
        </authorList>
    </citation>
    <scope>NUCLEOTIDE SEQUENCE [LARGE SCALE GENOMIC DNA]</scope>
    <source>
        <strain evidence="2">WSP0</strain>
        <tissue evidence="2">Leaf</tissue>
    </source>
</reference>
<evidence type="ECO:0000313" key="3">
    <source>
        <dbReference type="Proteomes" id="UP000823749"/>
    </source>
</evidence>
<comment type="caution">
    <text evidence="2">The sequence shown here is derived from an EMBL/GenBank/DDBJ whole genome shotgun (WGS) entry which is preliminary data.</text>
</comment>
<dbReference type="AlphaFoldDB" id="A0AAV6JY13"/>
<evidence type="ECO:0000256" key="1">
    <source>
        <dbReference type="SAM" id="MobiDB-lite"/>
    </source>
</evidence>
<accession>A0AAV6JY13</accession>
<feature type="region of interest" description="Disordered" evidence="1">
    <location>
        <begin position="1"/>
        <end position="30"/>
    </location>
</feature>
<protein>
    <submittedName>
        <fullName evidence="2">Uncharacterized protein</fullName>
    </submittedName>
</protein>
<dbReference type="EMBL" id="JACTNZ010000006">
    <property type="protein sequence ID" value="KAG5545012.1"/>
    <property type="molecule type" value="Genomic_DNA"/>
</dbReference>
<gene>
    <name evidence="2" type="ORF">RHGRI_017469</name>
</gene>
<dbReference type="Proteomes" id="UP000823749">
    <property type="component" value="Chromosome 6"/>
</dbReference>
<organism evidence="2 3">
    <name type="scientific">Rhododendron griersonianum</name>
    <dbReference type="NCBI Taxonomy" id="479676"/>
    <lineage>
        <taxon>Eukaryota</taxon>
        <taxon>Viridiplantae</taxon>
        <taxon>Streptophyta</taxon>
        <taxon>Embryophyta</taxon>
        <taxon>Tracheophyta</taxon>
        <taxon>Spermatophyta</taxon>
        <taxon>Magnoliopsida</taxon>
        <taxon>eudicotyledons</taxon>
        <taxon>Gunneridae</taxon>
        <taxon>Pentapetalae</taxon>
        <taxon>asterids</taxon>
        <taxon>Ericales</taxon>
        <taxon>Ericaceae</taxon>
        <taxon>Ericoideae</taxon>
        <taxon>Rhodoreae</taxon>
        <taxon>Rhododendron</taxon>
    </lineage>
</organism>
<feature type="compositionally biased region" description="Polar residues" evidence="1">
    <location>
        <begin position="1"/>
        <end position="14"/>
    </location>
</feature>
<evidence type="ECO:0000313" key="2">
    <source>
        <dbReference type="EMBL" id="KAG5545012.1"/>
    </source>
</evidence>
<name>A0AAV6JY13_9ERIC</name>